<accession>A0ACC0WWE9</accession>
<comment type="caution">
    <text evidence="1">The sequence shown here is derived from an EMBL/GenBank/DDBJ whole genome shotgun (WGS) entry which is preliminary data.</text>
</comment>
<protein>
    <submittedName>
        <fullName evidence="1">Uncharacterized protein</fullName>
    </submittedName>
</protein>
<name>A0ACC0WWE9_9STRA</name>
<proteinExistence type="predicted"/>
<evidence type="ECO:0000313" key="1">
    <source>
        <dbReference type="EMBL" id="KAI9922438.1"/>
    </source>
</evidence>
<keyword evidence="2" id="KW-1185">Reference proteome</keyword>
<dbReference type="Proteomes" id="UP001163321">
    <property type="component" value="Chromosome 1"/>
</dbReference>
<dbReference type="EMBL" id="CM047580">
    <property type="protein sequence ID" value="KAI9922438.1"/>
    <property type="molecule type" value="Genomic_DNA"/>
</dbReference>
<evidence type="ECO:0000313" key="2">
    <source>
        <dbReference type="Proteomes" id="UP001163321"/>
    </source>
</evidence>
<sequence>MSGRYSLPLKNVLYSIETKHPCAKDLETRPMTSIFSAGPSITSIDKSMTVIARVEEYLATFMKKRHFQYENPMKSTFVVRHVWCKTALIYDIHEQRHHFVAPLRGRLDFVRQCFSHRSHALLQIGRGTQSLATHLTQLDAIHGTHE</sequence>
<gene>
    <name evidence="1" type="ORF">PsorP6_000620</name>
</gene>
<organism evidence="1 2">
    <name type="scientific">Peronosclerospora sorghi</name>
    <dbReference type="NCBI Taxonomy" id="230839"/>
    <lineage>
        <taxon>Eukaryota</taxon>
        <taxon>Sar</taxon>
        <taxon>Stramenopiles</taxon>
        <taxon>Oomycota</taxon>
        <taxon>Peronosporomycetes</taxon>
        <taxon>Peronosporales</taxon>
        <taxon>Peronosporaceae</taxon>
        <taxon>Peronosclerospora</taxon>
    </lineage>
</organism>
<reference evidence="1 2" key="1">
    <citation type="journal article" date="2022" name="bioRxiv">
        <title>The genome of the oomycete Peronosclerospora sorghi, a cosmopolitan pathogen of maize and sorghum, is inflated with dispersed pseudogenes.</title>
        <authorList>
            <person name="Fletcher K."/>
            <person name="Martin F."/>
            <person name="Isakeit T."/>
            <person name="Cavanaugh K."/>
            <person name="Magill C."/>
            <person name="Michelmore R."/>
        </authorList>
    </citation>
    <scope>NUCLEOTIDE SEQUENCE [LARGE SCALE GENOMIC DNA]</scope>
    <source>
        <strain evidence="1">P6</strain>
    </source>
</reference>